<accession>A0A8X6IL46</accession>
<protein>
    <submittedName>
        <fullName evidence="1">Retrovirus-related Pol polyprotein from transposon 412</fullName>
    </submittedName>
</protein>
<dbReference type="InterPro" id="IPR036397">
    <property type="entry name" value="RNaseH_sf"/>
</dbReference>
<dbReference type="OrthoDB" id="775972at2759"/>
<reference evidence="1" key="1">
    <citation type="submission" date="2020-08" db="EMBL/GenBank/DDBJ databases">
        <title>Multicomponent nature underlies the extraordinary mechanical properties of spider dragline silk.</title>
        <authorList>
            <person name="Kono N."/>
            <person name="Nakamura H."/>
            <person name="Mori M."/>
            <person name="Yoshida Y."/>
            <person name="Ohtoshi R."/>
            <person name="Malay A.D."/>
            <person name="Moran D.A.P."/>
            <person name="Tomita M."/>
            <person name="Numata K."/>
            <person name="Arakawa K."/>
        </authorList>
    </citation>
    <scope>NUCLEOTIDE SEQUENCE</scope>
</reference>
<comment type="caution">
    <text evidence="1">The sequence shown here is derived from an EMBL/GenBank/DDBJ whole genome shotgun (WGS) entry which is preliminary data.</text>
</comment>
<dbReference type="AlphaFoldDB" id="A0A8X6IL46"/>
<gene>
    <name evidence="1" type="primary">POL_856</name>
    <name evidence="1" type="ORF">NPIL_626881</name>
</gene>
<dbReference type="InterPro" id="IPR050951">
    <property type="entry name" value="Retrovirus_Pol_polyprotein"/>
</dbReference>
<dbReference type="PANTHER" id="PTHR37984">
    <property type="entry name" value="PROTEIN CBG26694"/>
    <property type="match status" value="1"/>
</dbReference>
<dbReference type="InterPro" id="IPR012337">
    <property type="entry name" value="RNaseH-like_sf"/>
</dbReference>
<proteinExistence type="predicted"/>
<evidence type="ECO:0000313" key="2">
    <source>
        <dbReference type="Proteomes" id="UP000887013"/>
    </source>
</evidence>
<keyword evidence="2" id="KW-1185">Reference proteome</keyword>
<dbReference type="Proteomes" id="UP000887013">
    <property type="component" value="Unassembled WGS sequence"/>
</dbReference>
<name>A0A8X6IL46_NEPPI</name>
<dbReference type="PANTHER" id="PTHR37984:SF5">
    <property type="entry name" value="PROTEIN NYNRIN-LIKE"/>
    <property type="match status" value="1"/>
</dbReference>
<dbReference type="EMBL" id="BMAW01045517">
    <property type="protein sequence ID" value="GFS50433.1"/>
    <property type="molecule type" value="Genomic_DNA"/>
</dbReference>
<dbReference type="Gene3D" id="3.30.420.10">
    <property type="entry name" value="Ribonuclease H-like superfamily/Ribonuclease H"/>
    <property type="match status" value="1"/>
</dbReference>
<dbReference type="GO" id="GO:0003676">
    <property type="term" value="F:nucleic acid binding"/>
    <property type="evidence" value="ECO:0007669"/>
    <property type="project" value="InterPro"/>
</dbReference>
<sequence>MHIKRYQIYMVRSCVPCQQDRKTRHKKSPFGPFALPDANFAHIHMDFIRTLSPFEGNQYCLTIINIFSGSSELIPTSEMTAGTTARALINVWISRF</sequence>
<dbReference type="SUPFAM" id="SSF53098">
    <property type="entry name" value="Ribonuclease H-like"/>
    <property type="match status" value="1"/>
</dbReference>
<organism evidence="1 2">
    <name type="scientific">Nephila pilipes</name>
    <name type="common">Giant wood spider</name>
    <name type="synonym">Nephila maculata</name>
    <dbReference type="NCBI Taxonomy" id="299642"/>
    <lineage>
        <taxon>Eukaryota</taxon>
        <taxon>Metazoa</taxon>
        <taxon>Ecdysozoa</taxon>
        <taxon>Arthropoda</taxon>
        <taxon>Chelicerata</taxon>
        <taxon>Arachnida</taxon>
        <taxon>Araneae</taxon>
        <taxon>Araneomorphae</taxon>
        <taxon>Entelegynae</taxon>
        <taxon>Araneoidea</taxon>
        <taxon>Nephilidae</taxon>
        <taxon>Nephila</taxon>
    </lineage>
</organism>
<evidence type="ECO:0000313" key="1">
    <source>
        <dbReference type="EMBL" id="GFS50433.1"/>
    </source>
</evidence>